<feature type="domain" description="NADH:quinone oxidoreductase/Mrp antiporter transmembrane" evidence="6">
    <location>
        <begin position="106"/>
        <end position="367"/>
    </location>
</feature>
<protein>
    <submittedName>
        <fullName evidence="7">NAD(P)H-quinone oxidoreductase subunit 2, chloroplastic</fullName>
    </submittedName>
</protein>
<feature type="transmembrane region" description="Helical" evidence="5">
    <location>
        <begin position="230"/>
        <end position="250"/>
    </location>
</feature>
<dbReference type="Pfam" id="PF00361">
    <property type="entry name" value="Proton_antipo_M"/>
    <property type="match status" value="1"/>
</dbReference>
<organism evidence="7">
    <name type="scientific">Candidatus Methanophagaceae archaeon ANME-1 ERB6</name>
    <dbReference type="NCBI Taxonomy" id="2759912"/>
    <lineage>
        <taxon>Archaea</taxon>
        <taxon>Methanobacteriati</taxon>
        <taxon>Methanobacteriota</taxon>
        <taxon>Stenosarchaea group</taxon>
        <taxon>Methanomicrobia</taxon>
        <taxon>Candidatus Methanophagales</taxon>
        <taxon>Candidatus Methanophagaceae</taxon>
    </lineage>
</organism>
<keyword evidence="2 5" id="KW-0812">Transmembrane</keyword>
<sequence length="425" mass="45442">MMGLTLNVMDMGMLSALVILTLGSIGSFKNSKLGFYGAIIALVIAFSAIAVSAAHFISYGIFILAIAIINLVSLEAIKSEIKGVDYGLVGLMALATMYIFNTGDFALVLAALVLVSVPTYILVMIREGGANVEVGIKYITFMVLATVLFLIGAIILVYTKNAFDGSLYVLGYVMLVLGLCLEVGVAPLHEWVPDVFSSADPIPISIIASLAKIVPFIAALWILVYTSCDLTASITLFTAVIAAVSMFVGNIGALTSKELGRVLGYSTVAGMGYVLTCLVVVARPEYMYLALTGGLLMLFANAAGKIGFFNAIKGGGAYSPLMYILAFSFIGVPPLMGFWGKLFILLSLAKMEYFWLVAIVVINSAISIPYYIRLATELGVDWKPNLTNFICLAAVVMVLVTVFLLPVEWFYSTMEVIAQTVGIAI</sequence>
<comment type="subcellular location">
    <subcellularLocation>
        <location evidence="1">Membrane</location>
        <topology evidence="1">Multi-pass membrane protein</topology>
    </subcellularLocation>
</comment>
<evidence type="ECO:0000256" key="4">
    <source>
        <dbReference type="ARBA" id="ARBA00023136"/>
    </source>
</evidence>
<evidence type="ECO:0000313" key="7">
    <source>
        <dbReference type="EMBL" id="QNO53349.1"/>
    </source>
</evidence>
<evidence type="ECO:0000256" key="3">
    <source>
        <dbReference type="ARBA" id="ARBA00022989"/>
    </source>
</evidence>
<feature type="transmembrane region" description="Helical" evidence="5">
    <location>
        <begin position="6"/>
        <end position="26"/>
    </location>
</feature>
<evidence type="ECO:0000259" key="6">
    <source>
        <dbReference type="Pfam" id="PF00361"/>
    </source>
</evidence>
<proteinExistence type="predicted"/>
<dbReference type="AlphaFoldDB" id="A0A7G9YZB5"/>
<accession>A0A7G9YZB5</accession>
<feature type="transmembrane region" description="Helical" evidence="5">
    <location>
        <begin position="386"/>
        <end position="405"/>
    </location>
</feature>
<evidence type="ECO:0000256" key="5">
    <source>
        <dbReference type="SAM" id="Phobius"/>
    </source>
</evidence>
<keyword evidence="4 5" id="KW-0472">Membrane</keyword>
<feature type="transmembrane region" description="Helical" evidence="5">
    <location>
        <begin position="288"/>
        <end position="309"/>
    </location>
</feature>
<gene>
    <name evidence="7" type="primary">ndhB_1</name>
    <name evidence="7" type="ORF">KFLEFLPM_00002</name>
</gene>
<feature type="transmembrane region" description="Helical" evidence="5">
    <location>
        <begin position="353"/>
        <end position="374"/>
    </location>
</feature>
<feature type="transmembrane region" description="Helical" evidence="5">
    <location>
        <begin position="204"/>
        <end position="224"/>
    </location>
</feature>
<feature type="transmembrane region" description="Helical" evidence="5">
    <location>
        <begin position="321"/>
        <end position="347"/>
    </location>
</feature>
<feature type="transmembrane region" description="Helical" evidence="5">
    <location>
        <begin position="57"/>
        <end position="77"/>
    </location>
</feature>
<feature type="transmembrane region" description="Helical" evidence="5">
    <location>
        <begin position="262"/>
        <end position="282"/>
    </location>
</feature>
<feature type="transmembrane region" description="Helical" evidence="5">
    <location>
        <begin position="138"/>
        <end position="158"/>
    </location>
</feature>
<feature type="transmembrane region" description="Helical" evidence="5">
    <location>
        <begin position="33"/>
        <end position="51"/>
    </location>
</feature>
<feature type="transmembrane region" description="Helical" evidence="5">
    <location>
        <begin position="170"/>
        <end position="192"/>
    </location>
</feature>
<keyword evidence="3 5" id="KW-1133">Transmembrane helix</keyword>
<dbReference type="PANTHER" id="PTHR22773">
    <property type="entry name" value="NADH DEHYDROGENASE"/>
    <property type="match status" value="1"/>
</dbReference>
<name>A0A7G9YZB5_9EURY</name>
<feature type="transmembrane region" description="Helical" evidence="5">
    <location>
        <begin position="106"/>
        <end position="126"/>
    </location>
</feature>
<dbReference type="InterPro" id="IPR001750">
    <property type="entry name" value="ND/Mrp_TM"/>
</dbReference>
<evidence type="ECO:0000256" key="1">
    <source>
        <dbReference type="ARBA" id="ARBA00004141"/>
    </source>
</evidence>
<dbReference type="GO" id="GO:0016020">
    <property type="term" value="C:membrane"/>
    <property type="evidence" value="ECO:0007669"/>
    <property type="project" value="UniProtKB-SubCell"/>
</dbReference>
<reference evidence="7" key="1">
    <citation type="submission" date="2020-06" db="EMBL/GenBank/DDBJ databases">
        <title>Unique genomic features of the anaerobic methanotrophic archaea.</title>
        <authorList>
            <person name="Chadwick G.L."/>
            <person name="Skennerton C.T."/>
            <person name="Laso-Perez R."/>
            <person name="Leu A.O."/>
            <person name="Speth D.R."/>
            <person name="Yu H."/>
            <person name="Morgan-Lang C."/>
            <person name="Hatzenpichler R."/>
            <person name="Goudeau D."/>
            <person name="Malmstrom R."/>
            <person name="Brazelton W.J."/>
            <person name="Woyke T."/>
            <person name="Hallam S.J."/>
            <person name="Tyson G.W."/>
            <person name="Wegener G."/>
            <person name="Boetius A."/>
            <person name="Orphan V."/>
        </authorList>
    </citation>
    <scope>NUCLEOTIDE SEQUENCE</scope>
</reference>
<evidence type="ECO:0000256" key="2">
    <source>
        <dbReference type="ARBA" id="ARBA00022692"/>
    </source>
</evidence>
<dbReference type="EMBL" id="MT631539">
    <property type="protein sequence ID" value="QNO53349.1"/>
    <property type="molecule type" value="Genomic_DNA"/>
</dbReference>